<gene>
    <name evidence="1" type="ORF">FHX40_3079</name>
</gene>
<accession>A0A543J0I8</accession>
<name>A0A543J0I8_9ACTN</name>
<keyword evidence="2" id="KW-1185">Reference proteome</keyword>
<comment type="caution">
    <text evidence="1">The sequence shown here is derived from an EMBL/GenBank/DDBJ whole genome shotgun (WGS) entry which is preliminary data.</text>
</comment>
<evidence type="ECO:0000313" key="2">
    <source>
        <dbReference type="Proteomes" id="UP000319213"/>
    </source>
</evidence>
<organism evidence="1 2">
    <name type="scientific">Thermopolyspora flexuosa</name>
    <dbReference type="NCBI Taxonomy" id="103836"/>
    <lineage>
        <taxon>Bacteria</taxon>
        <taxon>Bacillati</taxon>
        <taxon>Actinomycetota</taxon>
        <taxon>Actinomycetes</taxon>
        <taxon>Streptosporangiales</taxon>
        <taxon>Streptosporangiaceae</taxon>
        <taxon>Thermopolyspora</taxon>
    </lineage>
</organism>
<sequence>MTEEHLLGDLALTAPEQRLVDAFRRGVQVDLREGDAAKDDPRRGKEWGPRRTVRAEVIERLVLGTGVAPEAGRVPALRLRGARITGRLDLAHGTIGCPVWLEDCSFAEPVVCDRADVRHLSLAGSRLPALRADYLRSATDLDLTRLTARELRLYGAEVNGNLELDEARLVNVGGCALYGTHLKVNGSLHANGASIEGEARLYGAIVQDSVLMIGAWLLNPGGTALAAGRMSVGGSLYLRRGDRGGPVRRAYVADGKIRLDGVTIGSTLRMEGAVMHNPGQCALEATNLNVGHFADLRGVTVRGWLTLSESRIGSSLDLTGGRVISDAQVSLDLSEIEAKTVSLPESCSGTIDLTDTRVVTLDLHGVATTGTMRLGGLHFERLTPELPPKQLLDWLRRSVATYEPHPYEQLVAMFRRIGHDEDARTVLLAKERRRRATLRLPGRLWGYVQDVMMGYGYRPLRAGAWLLLPLALATWYYSIRPPRPLDADNGLAFSPLAYALDLLLPVVDLGQEKAFGPATPVDQWFGYAVVAIGWILATSSRPE</sequence>
<proteinExistence type="predicted"/>
<dbReference type="Proteomes" id="UP000319213">
    <property type="component" value="Unassembled WGS sequence"/>
</dbReference>
<evidence type="ECO:0000313" key="1">
    <source>
        <dbReference type="EMBL" id="TQM76345.1"/>
    </source>
</evidence>
<protein>
    <recommendedName>
        <fullName evidence="3">Membrane-associated oxidoreductase</fullName>
    </recommendedName>
</protein>
<dbReference type="RefSeq" id="WP_142260238.1">
    <property type="nucleotide sequence ID" value="NZ_BMPV01000001.1"/>
</dbReference>
<reference evidence="1 2" key="1">
    <citation type="submission" date="2019-06" db="EMBL/GenBank/DDBJ databases">
        <title>Sequencing the genomes of 1000 actinobacteria strains.</title>
        <authorList>
            <person name="Klenk H.-P."/>
        </authorList>
    </citation>
    <scope>NUCLEOTIDE SEQUENCE [LARGE SCALE GENOMIC DNA]</scope>
    <source>
        <strain evidence="1 2">DSM 43186</strain>
    </source>
</reference>
<dbReference type="EMBL" id="VFPQ01000001">
    <property type="protein sequence ID" value="TQM76345.1"/>
    <property type="molecule type" value="Genomic_DNA"/>
</dbReference>
<dbReference type="AlphaFoldDB" id="A0A543J0I8"/>
<dbReference type="OrthoDB" id="5194370at2"/>
<evidence type="ECO:0008006" key="3">
    <source>
        <dbReference type="Google" id="ProtNLM"/>
    </source>
</evidence>